<keyword evidence="1" id="KW-0812">Transmembrane</keyword>
<sequence length="274" mass="30910">MQETICTLTTLTTSRPAWVQEIEGSYYQDPTASTVISELLVKSSNNHDFTFQESNLRRNGLIYVVKHGSLRERLVEEAHASVMGDKKRIEREFTIGEWVYLRLQPYRKAIVVLHRNLKLAPRYFGPYQVIARIGKVAYRLQLLPRSQVHLVFHVSQLKKKVGDLVVPSSDLPKTGPDGQIYEPLFSQLSSSTERCEILVTPKSVEEAEIGNLRKSSGLLSGKLGMGKVELNTLAWWVTGWVSVCNLERLFLLGHGLGLLATMYAAVSRIIVWEG</sequence>
<dbReference type="Pfam" id="PF24626">
    <property type="entry name" value="SH3_Tf2-1"/>
    <property type="match status" value="1"/>
</dbReference>
<evidence type="ECO:0000313" key="4">
    <source>
        <dbReference type="Proteomes" id="UP000323000"/>
    </source>
</evidence>
<dbReference type="InterPro" id="IPR056924">
    <property type="entry name" value="SH3_Tf2-1"/>
</dbReference>
<evidence type="ECO:0000256" key="1">
    <source>
        <dbReference type="SAM" id="Phobius"/>
    </source>
</evidence>
<evidence type="ECO:0000259" key="2">
    <source>
        <dbReference type="Pfam" id="PF24626"/>
    </source>
</evidence>
<reference evidence="4" key="1">
    <citation type="journal article" date="2019" name="Gigascience">
        <title>De novo genome assembly of the endangered Acer yangbiense, a plant species with extremely small populations endemic to Yunnan Province, China.</title>
        <authorList>
            <person name="Yang J."/>
            <person name="Wariss H.M."/>
            <person name="Tao L."/>
            <person name="Zhang R."/>
            <person name="Yun Q."/>
            <person name="Hollingsworth P."/>
            <person name="Dao Z."/>
            <person name="Luo G."/>
            <person name="Guo H."/>
            <person name="Ma Y."/>
            <person name="Sun W."/>
        </authorList>
    </citation>
    <scope>NUCLEOTIDE SEQUENCE [LARGE SCALE GENOMIC DNA]</scope>
    <source>
        <strain evidence="4">cv. Malutang</strain>
    </source>
</reference>
<dbReference type="OrthoDB" id="913535at2759"/>
<keyword evidence="1" id="KW-0472">Membrane</keyword>
<proteinExistence type="predicted"/>
<keyword evidence="4" id="KW-1185">Reference proteome</keyword>
<accession>A0A5C7GX31</accession>
<dbReference type="PANTHER" id="PTHR46148:SF52">
    <property type="entry name" value="OS04G0603800 PROTEIN"/>
    <property type="match status" value="1"/>
</dbReference>
<feature type="domain" description="Tf2-1-like SH3-like" evidence="2">
    <location>
        <begin position="96"/>
        <end position="160"/>
    </location>
</feature>
<comment type="caution">
    <text evidence="3">The sequence shown here is derived from an EMBL/GenBank/DDBJ whole genome shotgun (WGS) entry which is preliminary data.</text>
</comment>
<dbReference type="EMBL" id="VAHF01000012">
    <property type="protein sequence ID" value="TXG49270.1"/>
    <property type="molecule type" value="Genomic_DNA"/>
</dbReference>
<gene>
    <name evidence="3" type="ORF">EZV62_025145</name>
</gene>
<protein>
    <recommendedName>
        <fullName evidence="2">Tf2-1-like SH3-like domain-containing protein</fullName>
    </recommendedName>
</protein>
<keyword evidence="1" id="KW-1133">Transmembrane helix</keyword>
<dbReference type="PANTHER" id="PTHR46148">
    <property type="entry name" value="CHROMO DOMAIN-CONTAINING PROTEIN"/>
    <property type="match status" value="1"/>
</dbReference>
<dbReference type="AlphaFoldDB" id="A0A5C7GX31"/>
<feature type="transmembrane region" description="Helical" evidence="1">
    <location>
        <begin position="249"/>
        <end position="271"/>
    </location>
</feature>
<organism evidence="3 4">
    <name type="scientific">Acer yangbiense</name>
    <dbReference type="NCBI Taxonomy" id="1000413"/>
    <lineage>
        <taxon>Eukaryota</taxon>
        <taxon>Viridiplantae</taxon>
        <taxon>Streptophyta</taxon>
        <taxon>Embryophyta</taxon>
        <taxon>Tracheophyta</taxon>
        <taxon>Spermatophyta</taxon>
        <taxon>Magnoliopsida</taxon>
        <taxon>eudicotyledons</taxon>
        <taxon>Gunneridae</taxon>
        <taxon>Pentapetalae</taxon>
        <taxon>rosids</taxon>
        <taxon>malvids</taxon>
        <taxon>Sapindales</taxon>
        <taxon>Sapindaceae</taxon>
        <taxon>Hippocastanoideae</taxon>
        <taxon>Acereae</taxon>
        <taxon>Acer</taxon>
    </lineage>
</organism>
<dbReference type="Proteomes" id="UP000323000">
    <property type="component" value="Chromosome 12"/>
</dbReference>
<name>A0A5C7GX31_9ROSI</name>
<evidence type="ECO:0000313" key="3">
    <source>
        <dbReference type="EMBL" id="TXG49270.1"/>
    </source>
</evidence>